<sequence>MFLRLAGTFELISTVLAMQLSGAAALLVCMLASLTAFALLVGLVTTVAALVACGFALLSLLRLPLAEVWALHLCVFIALALMGPGAISVDARLHGRRVVHLQARAPDEE</sequence>
<feature type="transmembrane region" description="Helical" evidence="1">
    <location>
        <begin position="12"/>
        <end position="32"/>
    </location>
</feature>
<feature type="transmembrane region" description="Helical" evidence="1">
    <location>
        <begin position="69"/>
        <end position="87"/>
    </location>
</feature>
<accession>A0ABY9YN48</accession>
<keyword evidence="1" id="KW-0472">Membrane</keyword>
<reference evidence="2 3" key="1">
    <citation type="submission" date="2022-12" db="EMBL/GenBank/DDBJ databases">
        <title>Two new species, Stenotrophomonas aracearum and Stenotrophomonas oahuensis, isolated from Anthurium (Araceae family) in Hawaii.</title>
        <authorList>
            <person name="Chunag S.C."/>
            <person name="Dobhal S."/>
            <person name="Alvarez A."/>
            <person name="Arif M."/>
        </authorList>
    </citation>
    <scope>NUCLEOTIDE SEQUENCE [LARGE SCALE GENOMIC DNA]</scope>
    <source>
        <strain evidence="2 3">A5586</strain>
    </source>
</reference>
<proteinExistence type="predicted"/>
<dbReference type="RefSeq" id="WP_311191348.1">
    <property type="nucleotide sequence ID" value="NZ_CP115541.1"/>
</dbReference>
<name>A0ABY9YN48_9GAMM</name>
<keyword evidence="1" id="KW-0812">Transmembrane</keyword>
<gene>
    <name evidence="2" type="ORF">PDM29_17660</name>
</gene>
<protein>
    <recommendedName>
        <fullName evidence="4">DoxX family protein</fullName>
    </recommendedName>
</protein>
<keyword evidence="1" id="KW-1133">Transmembrane helix</keyword>
<evidence type="ECO:0000313" key="2">
    <source>
        <dbReference type="EMBL" id="WNH52143.1"/>
    </source>
</evidence>
<feature type="transmembrane region" description="Helical" evidence="1">
    <location>
        <begin position="39"/>
        <end position="63"/>
    </location>
</feature>
<dbReference type="EMBL" id="CP115541">
    <property type="protein sequence ID" value="WNH52143.1"/>
    <property type="molecule type" value="Genomic_DNA"/>
</dbReference>
<evidence type="ECO:0000313" key="3">
    <source>
        <dbReference type="Proteomes" id="UP001302072"/>
    </source>
</evidence>
<organism evidence="2 3">
    <name type="scientific">Stenotrophomonas oahuensis</name>
    <dbReference type="NCBI Taxonomy" id="3003271"/>
    <lineage>
        <taxon>Bacteria</taxon>
        <taxon>Pseudomonadati</taxon>
        <taxon>Pseudomonadota</taxon>
        <taxon>Gammaproteobacteria</taxon>
        <taxon>Lysobacterales</taxon>
        <taxon>Lysobacteraceae</taxon>
        <taxon>Stenotrophomonas</taxon>
    </lineage>
</organism>
<evidence type="ECO:0008006" key="4">
    <source>
        <dbReference type="Google" id="ProtNLM"/>
    </source>
</evidence>
<evidence type="ECO:0000256" key="1">
    <source>
        <dbReference type="SAM" id="Phobius"/>
    </source>
</evidence>
<dbReference type="Proteomes" id="UP001302072">
    <property type="component" value="Chromosome"/>
</dbReference>
<keyword evidence="3" id="KW-1185">Reference proteome</keyword>